<evidence type="ECO:0000313" key="2">
    <source>
        <dbReference type="Proteomes" id="UP000294697"/>
    </source>
</evidence>
<proteinExistence type="predicted"/>
<organism evidence="1 2">
    <name type="scientific">Halanaerobium saccharolyticum</name>
    <dbReference type="NCBI Taxonomy" id="43595"/>
    <lineage>
        <taxon>Bacteria</taxon>
        <taxon>Bacillati</taxon>
        <taxon>Bacillota</taxon>
        <taxon>Clostridia</taxon>
        <taxon>Halanaerobiales</taxon>
        <taxon>Halanaerobiaceae</taxon>
        <taxon>Halanaerobium</taxon>
    </lineage>
</organism>
<evidence type="ECO:0000313" key="1">
    <source>
        <dbReference type="EMBL" id="TDW03091.1"/>
    </source>
</evidence>
<dbReference type="SUPFAM" id="SSF56935">
    <property type="entry name" value="Porins"/>
    <property type="match status" value="1"/>
</dbReference>
<dbReference type="AlphaFoldDB" id="A0A4R7YZE6"/>
<dbReference type="Proteomes" id="UP000294697">
    <property type="component" value="Unassembled WGS sequence"/>
</dbReference>
<reference evidence="1 2" key="1">
    <citation type="submission" date="2019-03" db="EMBL/GenBank/DDBJ databases">
        <title>Subsurface microbial communities from deep shales in Ohio and West Virginia, USA.</title>
        <authorList>
            <person name="Wrighton K."/>
        </authorList>
    </citation>
    <scope>NUCLEOTIDE SEQUENCE [LARGE SCALE GENOMIC DNA]</scope>
    <source>
        <strain evidence="1 2">MSL9.2</strain>
    </source>
</reference>
<dbReference type="OrthoDB" id="2111453at2"/>
<sequence>MSHFWKKDRLKLHLKSRKNNFGLELKFALTALIFMFLVLMLAPSSLAADIGGQASLISNLSYSDSELDNSLAAELELEWFLPYDFPLDIQNRAVISLDEAAEDKVDLWFKKLYLRQELGPFTAKLGRQPVSWAYGALINPVDYTLGAENLEEESRAKFVDGVELYYPINWGSGLTFVATDVEGKDHKWALRGRTTFRGYDLTASYVRTPVPASTDFERYGLTAKGDLGPVGVYGAYGLWQNEEIDYDIYQLGTDYSYNFLAGSQLYLQGEYLRLEGVEGDISSFDFFNLGAAADTGSTSNLENNLDFFNTNISYEIDEFSSIGIMTVSYLDDGSTIFIPNYTYLFGSNLQLELRGSIAAGAEEEMLGGDAKGLEITLSYTF</sequence>
<dbReference type="RefSeq" id="WP_111572536.1">
    <property type="nucleotide sequence ID" value="NZ_QLME01000014.1"/>
</dbReference>
<gene>
    <name evidence="1" type="ORF">C8C77_11360</name>
</gene>
<accession>A0A4R7YZE6</accession>
<comment type="caution">
    <text evidence="1">The sequence shown here is derived from an EMBL/GenBank/DDBJ whole genome shotgun (WGS) entry which is preliminary data.</text>
</comment>
<name>A0A4R7YZE6_9FIRM</name>
<dbReference type="EMBL" id="SODA01000013">
    <property type="protein sequence ID" value="TDW03091.1"/>
    <property type="molecule type" value="Genomic_DNA"/>
</dbReference>
<protein>
    <submittedName>
        <fullName evidence="1">Porin-like protein</fullName>
    </submittedName>
</protein>